<feature type="signal peptide" evidence="2">
    <location>
        <begin position="1"/>
        <end position="21"/>
    </location>
</feature>
<evidence type="ECO:0000256" key="2">
    <source>
        <dbReference type="SAM" id="SignalP"/>
    </source>
</evidence>
<feature type="chain" id="PRO_5046199071" description="Secreted protein" evidence="2">
    <location>
        <begin position="22"/>
        <end position="80"/>
    </location>
</feature>
<evidence type="ECO:0008006" key="5">
    <source>
        <dbReference type="Google" id="ProtNLM"/>
    </source>
</evidence>
<comment type="caution">
    <text evidence="3">The sequence shown here is derived from an EMBL/GenBank/DDBJ whole genome shotgun (WGS) entry which is preliminary data.</text>
</comment>
<keyword evidence="4" id="KW-1185">Reference proteome</keyword>
<keyword evidence="2" id="KW-0732">Signal</keyword>
<feature type="compositionally biased region" description="Basic and acidic residues" evidence="1">
    <location>
        <begin position="48"/>
        <end position="58"/>
    </location>
</feature>
<feature type="region of interest" description="Disordered" evidence="1">
    <location>
        <begin position="28"/>
        <end position="59"/>
    </location>
</feature>
<sequence>MVSLLAIFFLVHAVLPSFLSANRFRAHHGDGKRQQAMKKIQSTRTRANPREGQGEGDAHSLPLRFLSLPLILLSSVAVST</sequence>
<evidence type="ECO:0000256" key="1">
    <source>
        <dbReference type="SAM" id="MobiDB-lite"/>
    </source>
</evidence>
<dbReference type="EMBL" id="JASCZI010090927">
    <property type="protein sequence ID" value="MED6147839.1"/>
    <property type="molecule type" value="Genomic_DNA"/>
</dbReference>
<reference evidence="3 4" key="1">
    <citation type="journal article" date="2023" name="Plants (Basel)">
        <title>Bridging the Gap: Combining Genomics and Transcriptomics Approaches to Understand Stylosanthes scabra, an Orphan Legume from the Brazilian Caatinga.</title>
        <authorList>
            <person name="Ferreira-Neto J.R.C."/>
            <person name="da Silva M.D."/>
            <person name="Binneck E."/>
            <person name="de Melo N.F."/>
            <person name="da Silva R.H."/>
            <person name="de Melo A.L.T.M."/>
            <person name="Pandolfi V."/>
            <person name="Bustamante F.O."/>
            <person name="Brasileiro-Vidal A.C."/>
            <person name="Benko-Iseppon A.M."/>
        </authorList>
    </citation>
    <scope>NUCLEOTIDE SEQUENCE [LARGE SCALE GENOMIC DNA]</scope>
    <source>
        <tissue evidence="3">Leaves</tissue>
    </source>
</reference>
<organism evidence="3 4">
    <name type="scientific">Stylosanthes scabra</name>
    <dbReference type="NCBI Taxonomy" id="79078"/>
    <lineage>
        <taxon>Eukaryota</taxon>
        <taxon>Viridiplantae</taxon>
        <taxon>Streptophyta</taxon>
        <taxon>Embryophyta</taxon>
        <taxon>Tracheophyta</taxon>
        <taxon>Spermatophyta</taxon>
        <taxon>Magnoliopsida</taxon>
        <taxon>eudicotyledons</taxon>
        <taxon>Gunneridae</taxon>
        <taxon>Pentapetalae</taxon>
        <taxon>rosids</taxon>
        <taxon>fabids</taxon>
        <taxon>Fabales</taxon>
        <taxon>Fabaceae</taxon>
        <taxon>Papilionoideae</taxon>
        <taxon>50 kb inversion clade</taxon>
        <taxon>dalbergioids sensu lato</taxon>
        <taxon>Dalbergieae</taxon>
        <taxon>Pterocarpus clade</taxon>
        <taxon>Stylosanthes</taxon>
    </lineage>
</organism>
<accession>A0ABU6TH60</accession>
<evidence type="ECO:0000313" key="4">
    <source>
        <dbReference type="Proteomes" id="UP001341840"/>
    </source>
</evidence>
<gene>
    <name evidence="3" type="ORF">PIB30_047633</name>
</gene>
<proteinExistence type="predicted"/>
<name>A0ABU6TH60_9FABA</name>
<dbReference type="Proteomes" id="UP001341840">
    <property type="component" value="Unassembled WGS sequence"/>
</dbReference>
<evidence type="ECO:0000313" key="3">
    <source>
        <dbReference type="EMBL" id="MED6147839.1"/>
    </source>
</evidence>
<protein>
    <recommendedName>
        <fullName evidence="5">Secreted protein</fullName>
    </recommendedName>
</protein>